<feature type="non-terminal residue" evidence="1">
    <location>
        <position position="470"/>
    </location>
</feature>
<reference evidence="1" key="1">
    <citation type="journal article" date="2014" name="Front. Microbiol.">
        <title>High frequency of phylogenetically diverse reductive dehalogenase-homologous genes in deep subseafloor sedimentary metagenomes.</title>
        <authorList>
            <person name="Kawai M."/>
            <person name="Futagami T."/>
            <person name="Toyoda A."/>
            <person name="Takaki Y."/>
            <person name="Nishi S."/>
            <person name="Hori S."/>
            <person name="Arai W."/>
            <person name="Tsubouchi T."/>
            <person name="Morono Y."/>
            <person name="Uchiyama I."/>
            <person name="Ito T."/>
            <person name="Fujiyama A."/>
            <person name="Inagaki F."/>
            <person name="Takami H."/>
        </authorList>
    </citation>
    <scope>NUCLEOTIDE SEQUENCE</scope>
    <source>
        <strain evidence="1">Expedition CK06-06</strain>
    </source>
</reference>
<organism evidence="1">
    <name type="scientific">marine sediment metagenome</name>
    <dbReference type="NCBI Taxonomy" id="412755"/>
    <lineage>
        <taxon>unclassified sequences</taxon>
        <taxon>metagenomes</taxon>
        <taxon>ecological metagenomes</taxon>
    </lineage>
</organism>
<dbReference type="EMBL" id="BARS01000626">
    <property type="protein sequence ID" value="GAF80211.1"/>
    <property type="molecule type" value="Genomic_DNA"/>
</dbReference>
<evidence type="ECO:0000313" key="1">
    <source>
        <dbReference type="EMBL" id="GAF80211.1"/>
    </source>
</evidence>
<protein>
    <submittedName>
        <fullName evidence="1">Uncharacterized protein</fullName>
    </submittedName>
</protein>
<comment type="caution">
    <text evidence="1">The sequence shown here is derived from an EMBL/GenBank/DDBJ whole genome shotgun (WGS) entry which is preliminary data.</text>
</comment>
<proteinExistence type="predicted"/>
<accession>X0SYJ0</accession>
<feature type="non-terminal residue" evidence="1">
    <location>
        <position position="1"/>
    </location>
</feature>
<sequence length="470" mass="48348">AIDISADTNLTIDANELTLTGDSLGIANHATARTAIGLGTGDTPTFTGLNLTNELDMTGAAVIIDLNPSGTATVDIINITPSAAVTQGIDWDGFTIIGGALDPLTGGSTQIHGLHFDFSGVLSADGNDARVRGTYIALPTGDTGLSLAHVHIMNVMTVDGHQVGFSSLGNSINLNDTATYKGVWLDWDNIARTGGAPILGGVTVDLPADYSNFGANYAGYFAGDGRSVTIANTTYALEVSGDSSFTDMATGNLDVSGTVVTSSYIEIEDSNELRFADNGNYVGFEAGALDADQIWILPTADGNAGDVMQTSGAGAGVLTWVANPAATGMAADPLWAATGDLAYGNADDVGMILSFNYDGDFLRLNATLPYWDGPGIADTNPVVIDGAEVANNEYAMFTASGLDSLSPAEVLADLSADAGAAFDWNAQNLTNVGDITGDDGVLDKLEVNEAFTFDAFQTAVGDGDTTIDWG</sequence>
<dbReference type="AlphaFoldDB" id="X0SYJ0"/>
<name>X0SYJ0_9ZZZZ</name>
<gene>
    <name evidence="1" type="ORF">S01H1_01445</name>
</gene>